<dbReference type="InterPro" id="IPR019885">
    <property type="entry name" value="Tscrpt_reg_HTH_AsnC-type_CS"/>
</dbReference>
<gene>
    <name evidence="5" type="ORF">ACFSC7_04340</name>
</gene>
<dbReference type="Pfam" id="PF01037">
    <property type="entry name" value="AsnC_trans_reg"/>
    <property type="match status" value="1"/>
</dbReference>
<dbReference type="Pfam" id="PF13412">
    <property type="entry name" value="HTH_24"/>
    <property type="match status" value="1"/>
</dbReference>
<keyword evidence="6" id="KW-1185">Reference proteome</keyword>
<dbReference type="Gene3D" id="1.10.10.10">
    <property type="entry name" value="Winged helix-like DNA-binding domain superfamily/Winged helix DNA-binding domain"/>
    <property type="match status" value="1"/>
</dbReference>
<evidence type="ECO:0000256" key="1">
    <source>
        <dbReference type="ARBA" id="ARBA00023015"/>
    </source>
</evidence>
<dbReference type="Proteomes" id="UP001597327">
    <property type="component" value="Unassembled WGS sequence"/>
</dbReference>
<keyword evidence="1" id="KW-0805">Transcription regulation</keyword>
<keyword evidence="3" id="KW-0804">Transcription</keyword>
<dbReference type="PANTHER" id="PTHR30154">
    <property type="entry name" value="LEUCINE-RESPONSIVE REGULATORY PROTEIN"/>
    <property type="match status" value="1"/>
</dbReference>
<proteinExistence type="predicted"/>
<protein>
    <submittedName>
        <fullName evidence="5">Lrp/AsnC family transcriptional regulator</fullName>
    </submittedName>
</protein>
<keyword evidence="2" id="KW-0238">DNA-binding</keyword>
<dbReference type="InterPro" id="IPR011008">
    <property type="entry name" value="Dimeric_a/b-barrel"/>
</dbReference>
<evidence type="ECO:0000313" key="6">
    <source>
        <dbReference type="Proteomes" id="UP001597327"/>
    </source>
</evidence>
<dbReference type="InterPro" id="IPR011991">
    <property type="entry name" value="ArsR-like_HTH"/>
</dbReference>
<dbReference type="PROSITE" id="PS00519">
    <property type="entry name" value="HTH_ASNC_1"/>
    <property type="match status" value="1"/>
</dbReference>
<dbReference type="InterPro" id="IPR019888">
    <property type="entry name" value="Tscrpt_reg_AsnC-like"/>
</dbReference>
<dbReference type="InterPro" id="IPR036390">
    <property type="entry name" value="WH_DNA-bd_sf"/>
</dbReference>
<dbReference type="PANTHER" id="PTHR30154:SF51">
    <property type="entry name" value="ASNC-FAMILY TRANSCRIPTIONAL REGULATORY PROTEIN"/>
    <property type="match status" value="1"/>
</dbReference>
<dbReference type="RefSeq" id="WP_149891446.1">
    <property type="nucleotide sequence ID" value="NZ_JBHUFA010000001.1"/>
</dbReference>
<reference evidence="6" key="1">
    <citation type="journal article" date="2019" name="Int. J. Syst. Evol. Microbiol.">
        <title>The Global Catalogue of Microorganisms (GCM) 10K type strain sequencing project: providing services to taxonomists for standard genome sequencing and annotation.</title>
        <authorList>
            <consortium name="The Broad Institute Genomics Platform"/>
            <consortium name="The Broad Institute Genome Sequencing Center for Infectious Disease"/>
            <person name="Wu L."/>
            <person name="Ma J."/>
        </authorList>
    </citation>
    <scope>NUCLEOTIDE SEQUENCE [LARGE SCALE GENOMIC DNA]</scope>
    <source>
        <strain evidence="6">JCM 3369</strain>
    </source>
</reference>
<dbReference type="CDD" id="cd00090">
    <property type="entry name" value="HTH_ARSR"/>
    <property type="match status" value="1"/>
</dbReference>
<sequence length="147" mass="16362">MKIDEIDCKLLEALLEDARLSLKELASRVGLSAPSVSDRLRRLEEGGVIRGFTVDVDPSALGYLFQAIVRVRPMPGTLHVVQKLLQDIPQIVECDKVTGDDCFYARLHVRSMEELDTLLDRVSEKAETSTAVVKAQPIRRRLPPVGP</sequence>
<name>A0ABW4JVL4_9HYPH</name>
<dbReference type="PRINTS" id="PR00033">
    <property type="entry name" value="HTHASNC"/>
</dbReference>
<evidence type="ECO:0000256" key="2">
    <source>
        <dbReference type="ARBA" id="ARBA00023125"/>
    </source>
</evidence>
<dbReference type="EMBL" id="JBHUFA010000001">
    <property type="protein sequence ID" value="MFD1694733.1"/>
    <property type="molecule type" value="Genomic_DNA"/>
</dbReference>
<dbReference type="SMART" id="SM00344">
    <property type="entry name" value="HTH_ASNC"/>
    <property type="match status" value="1"/>
</dbReference>
<organism evidence="5 6">
    <name type="scientific">Roseibium aestuarii</name>
    <dbReference type="NCBI Taxonomy" id="2600299"/>
    <lineage>
        <taxon>Bacteria</taxon>
        <taxon>Pseudomonadati</taxon>
        <taxon>Pseudomonadota</taxon>
        <taxon>Alphaproteobacteria</taxon>
        <taxon>Hyphomicrobiales</taxon>
        <taxon>Stappiaceae</taxon>
        <taxon>Roseibium</taxon>
    </lineage>
</organism>
<dbReference type="InterPro" id="IPR036388">
    <property type="entry name" value="WH-like_DNA-bd_sf"/>
</dbReference>
<dbReference type="InterPro" id="IPR000485">
    <property type="entry name" value="AsnC-type_HTH_dom"/>
</dbReference>
<dbReference type="PROSITE" id="PS50956">
    <property type="entry name" value="HTH_ASNC_2"/>
    <property type="match status" value="1"/>
</dbReference>
<feature type="domain" description="HTH asnC-type" evidence="4">
    <location>
        <begin position="3"/>
        <end position="64"/>
    </location>
</feature>
<accession>A0ABW4JVL4</accession>
<dbReference type="Gene3D" id="3.30.70.920">
    <property type="match status" value="1"/>
</dbReference>
<comment type="caution">
    <text evidence="5">The sequence shown here is derived from an EMBL/GenBank/DDBJ whole genome shotgun (WGS) entry which is preliminary data.</text>
</comment>
<dbReference type="SUPFAM" id="SSF46785">
    <property type="entry name" value="Winged helix' DNA-binding domain"/>
    <property type="match status" value="1"/>
</dbReference>
<dbReference type="SUPFAM" id="SSF54909">
    <property type="entry name" value="Dimeric alpha+beta barrel"/>
    <property type="match status" value="1"/>
</dbReference>
<evidence type="ECO:0000313" key="5">
    <source>
        <dbReference type="EMBL" id="MFD1694733.1"/>
    </source>
</evidence>
<evidence type="ECO:0000256" key="3">
    <source>
        <dbReference type="ARBA" id="ARBA00023163"/>
    </source>
</evidence>
<dbReference type="InterPro" id="IPR019887">
    <property type="entry name" value="Tscrpt_reg_AsnC/Lrp_C"/>
</dbReference>
<evidence type="ECO:0000259" key="4">
    <source>
        <dbReference type="PROSITE" id="PS50956"/>
    </source>
</evidence>